<reference evidence="2 3" key="1">
    <citation type="journal article" date="2011" name="Front. Microbiol.">
        <title>Genomic signatures of strain selection and enhancement in Bacillus atrophaeus var. globigii, a historical biowarfare simulant.</title>
        <authorList>
            <person name="Gibbons H.S."/>
            <person name="Broomall S.M."/>
            <person name="McNew L.A."/>
            <person name="Daligault H."/>
            <person name="Chapman C."/>
            <person name="Bruce D."/>
            <person name="Karavis M."/>
            <person name="Krepps M."/>
            <person name="McGregor P.A."/>
            <person name="Hong C."/>
            <person name="Park K.H."/>
            <person name="Akmal A."/>
            <person name="Feldman A."/>
            <person name="Lin J.S."/>
            <person name="Chang W.E."/>
            <person name="Higgs B.W."/>
            <person name="Demirev P."/>
            <person name="Lindquist J."/>
            <person name="Liem A."/>
            <person name="Fochler E."/>
            <person name="Read T.D."/>
            <person name="Tapia R."/>
            <person name="Johnson S."/>
            <person name="Bishop-Lilly K.A."/>
            <person name="Detter C."/>
            <person name="Han C."/>
            <person name="Sozhamannan S."/>
            <person name="Rosenzweig C.N."/>
            <person name="Skowronski E.W."/>
        </authorList>
    </citation>
    <scope>NUCLEOTIDE SEQUENCE [LARGE SCALE GENOMIC DNA]</scope>
    <source>
        <strain evidence="2 3">CC-PW-9</strain>
    </source>
</reference>
<keyword evidence="1" id="KW-0472">Membrane</keyword>
<evidence type="ECO:0000313" key="3">
    <source>
        <dbReference type="Proteomes" id="UP000287996"/>
    </source>
</evidence>
<feature type="transmembrane region" description="Helical" evidence="1">
    <location>
        <begin position="12"/>
        <end position="29"/>
    </location>
</feature>
<feature type="transmembrane region" description="Helical" evidence="1">
    <location>
        <begin position="244"/>
        <end position="263"/>
    </location>
</feature>
<evidence type="ECO:0000256" key="1">
    <source>
        <dbReference type="SAM" id="Phobius"/>
    </source>
</evidence>
<feature type="transmembrane region" description="Helical" evidence="1">
    <location>
        <begin position="91"/>
        <end position="108"/>
    </location>
</feature>
<feature type="transmembrane region" description="Helical" evidence="1">
    <location>
        <begin position="358"/>
        <end position="375"/>
    </location>
</feature>
<feature type="transmembrane region" description="Helical" evidence="1">
    <location>
        <begin position="114"/>
        <end position="134"/>
    </location>
</feature>
<evidence type="ECO:0008006" key="4">
    <source>
        <dbReference type="Google" id="ProtNLM"/>
    </source>
</evidence>
<accession>A0A432ZQT1</accession>
<evidence type="ECO:0000313" key="2">
    <source>
        <dbReference type="EMBL" id="RUO80260.1"/>
    </source>
</evidence>
<gene>
    <name evidence="2" type="ORF">CWI84_06410</name>
</gene>
<protein>
    <recommendedName>
        <fullName evidence="4">O-antigen ligase domain-containing protein</fullName>
    </recommendedName>
</protein>
<keyword evidence="3" id="KW-1185">Reference proteome</keyword>
<dbReference type="Proteomes" id="UP000287996">
    <property type="component" value="Unassembled WGS sequence"/>
</dbReference>
<feature type="transmembrane region" description="Helical" evidence="1">
    <location>
        <begin position="59"/>
        <end position="79"/>
    </location>
</feature>
<comment type="caution">
    <text evidence="2">The sequence shown here is derived from an EMBL/GenBank/DDBJ whole genome shotgun (WGS) entry which is preliminary data.</text>
</comment>
<proteinExistence type="predicted"/>
<dbReference type="AlphaFoldDB" id="A0A432ZQT1"/>
<keyword evidence="1" id="KW-1133">Transmembrane helix</keyword>
<dbReference type="EMBL" id="PIQH01000005">
    <property type="protein sequence ID" value="RUO80260.1"/>
    <property type="molecule type" value="Genomic_DNA"/>
</dbReference>
<feature type="transmembrane region" description="Helical" evidence="1">
    <location>
        <begin position="323"/>
        <end position="346"/>
    </location>
</feature>
<keyword evidence="1" id="KW-0812">Transmembrane</keyword>
<name>A0A432ZQT1_9GAMM</name>
<organism evidence="2 3">
    <name type="scientific">Idiomarina tyrosinivorans</name>
    <dbReference type="NCBI Taxonomy" id="1445662"/>
    <lineage>
        <taxon>Bacteria</taxon>
        <taxon>Pseudomonadati</taxon>
        <taxon>Pseudomonadota</taxon>
        <taxon>Gammaproteobacteria</taxon>
        <taxon>Alteromonadales</taxon>
        <taxon>Idiomarinaceae</taxon>
        <taxon>Idiomarina</taxon>
    </lineage>
</organism>
<sequence>MVSKLSKPLSTISFGNFVWGAFLIIALFFPYKKIELYFLTSSVFLLFSFMVVLPHLNKISLFPVVILFLVSISAAVGVFFEGGTVRNLSEIVRFIPLLLMFLTLPSLNVKTRNLVKILVFFSVANAGLTILQVLHVPYVDFITSIYASENHQKVSLGVSSRGLGFSQGPGQNGAIAAACLSIFLPYILNRDYVGKIPLLKTATTASLLSIILAQSQTAFLVSLGIIIYSLIYYFIKYPESRKKAAALGSLGMSFFFGFLWYMWDYLSYLVSLFTLGLERNSFQTRIEKSETILNSLFNEPYFFITGVGKDYFQYSSAMDNEYLFVWGVWGGFVLLIYIFIIFYFNLKIWNRRPKSNEHCSLAFLFCSGAVLAYPTSFLSDGRLMFLVTIFYFLSVKATKEINEKKNMDYQSIRFNS</sequence>
<feature type="transmembrane region" description="Helical" evidence="1">
    <location>
        <begin position="36"/>
        <end position="53"/>
    </location>
</feature>
<feature type="transmembrane region" description="Helical" evidence="1">
    <location>
        <begin position="208"/>
        <end position="235"/>
    </location>
</feature>